<comment type="caution">
    <text evidence="1">The sequence shown here is derived from an EMBL/GenBank/DDBJ whole genome shotgun (WGS) entry which is preliminary data.</text>
</comment>
<sequence length="88" mass="10284">MWPFKSKKTKTRETAIKRMNSFLSTSDRKNGGKSQIRFENVKQEDLDFVINYIKDYAVKHLSVKKEDVKVHVSKEGNSITIVANIFYQ</sequence>
<reference evidence="1 2" key="1">
    <citation type="submission" date="2013-12" db="EMBL/GenBank/DDBJ databases">
        <title>Comparative genomics of Petrotoga isolates.</title>
        <authorList>
            <person name="Nesbo C.L."/>
            <person name="Charchuk R."/>
            <person name="Chow K."/>
        </authorList>
    </citation>
    <scope>NUCLEOTIDE SEQUENCE [LARGE SCALE GENOMIC DNA]</scope>
    <source>
        <strain evidence="1 2">DSM 13574</strain>
    </source>
</reference>
<dbReference type="OrthoDB" id="48368at2"/>
<name>A0A2K1NXC6_9BACT</name>
<organism evidence="1 2">
    <name type="scientific">Petrotoga olearia DSM 13574</name>
    <dbReference type="NCBI Taxonomy" id="1122955"/>
    <lineage>
        <taxon>Bacteria</taxon>
        <taxon>Thermotogati</taxon>
        <taxon>Thermotogota</taxon>
        <taxon>Thermotogae</taxon>
        <taxon>Petrotogales</taxon>
        <taxon>Petrotogaceae</taxon>
        <taxon>Petrotoga</taxon>
    </lineage>
</organism>
<dbReference type="AlphaFoldDB" id="A0A2K1NXC6"/>
<dbReference type="EMBL" id="AZRL01000022">
    <property type="protein sequence ID" value="PNR95188.1"/>
    <property type="molecule type" value="Genomic_DNA"/>
</dbReference>
<dbReference type="RefSeq" id="WP_012208112.1">
    <property type="nucleotide sequence ID" value="NZ_AZRL01000022.1"/>
</dbReference>
<gene>
    <name evidence="1" type="ORF">X929_09760</name>
</gene>
<proteinExistence type="predicted"/>
<protein>
    <submittedName>
        <fullName evidence="1">Uncharacterized protein</fullName>
    </submittedName>
</protein>
<evidence type="ECO:0000313" key="2">
    <source>
        <dbReference type="Proteomes" id="UP000236434"/>
    </source>
</evidence>
<evidence type="ECO:0000313" key="1">
    <source>
        <dbReference type="EMBL" id="PNR95188.1"/>
    </source>
</evidence>
<dbReference type="Proteomes" id="UP000236434">
    <property type="component" value="Unassembled WGS sequence"/>
</dbReference>
<accession>A0A2K1NXC6</accession>